<comment type="caution">
    <text evidence="2">The sequence shown here is derived from an EMBL/GenBank/DDBJ whole genome shotgun (WGS) entry which is preliminary data.</text>
</comment>
<keyword evidence="1" id="KW-1133">Transmembrane helix</keyword>
<evidence type="ECO:0000313" key="2">
    <source>
        <dbReference type="EMBL" id="GGD41287.1"/>
    </source>
</evidence>
<feature type="transmembrane region" description="Helical" evidence="1">
    <location>
        <begin position="31"/>
        <end position="53"/>
    </location>
</feature>
<evidence type="ECO:0000313" key="3">
    <source>
        <dbReference type="Proteomes" id="UP000598997"/>
    </source>
</evidence>
<keyword evidence="1" id="KW-0472">Membrane</keyword>
<dbReference type="AlphaFoldDB" id="A0A917DJ46"/>
<organism evidence="2 3">
    <name type="scientific">Croceicoccus pelagius</name>
    <dbReference type="NCBI Taxonomy" id="1703341"/>
    <lineage>
        <taxon>Bacteria</taxon>
        <taxon>Pseudomonadati</taxon>
        <taxon>Pseudomonadota</taxon>
        <taxon>Alphaproteobacteria</taxon>
        <taxon>Sphingomonadales</taxon>
        <taxon>Erythrobacteraceae</taxon>
        <taxon>Croceicoccus</taxon>
    </lineage>
</organism>
<feature type="transmembrane region" description="Helical" evidence="1">
    <location>
        <begin position="309"/>
        <end position="333"/>
    </location>
</feature>
<keyword evidence="3" id="KW-1185">Reference proteome</keyword>
<gene>
    <name evidence="2" type="ORF">GCM10010989_14210</name>
</gene>
<dbReference type="Pfam" id="PF05987">
    <property type="entry name" value="DUF898"/>
    <property type="match status" value="1"/>
</dbReference>
<feature type="transmembrane region" description="Helical" evidence="1">
    <location>
        <begin position="74"/>
        <end position="98"/>
    </location>
</feature>
<dbReference type="Proteomes" id="UP000598997">
    <property type="component" value="Unassembled WGS sequence"/>
</dbReference>
<feature type="transmembrane region" description="Helical" evidence="1">
    <location>
        <begin position="110"/>
        <end position="131"/>
    </location>
</feature>
<evidence type="ECO:0000256" key="1">
    <source>
        <dbReference type="SAM" id="Phobius"/>
    </source>
</evidence>
<feature type="transmembrane region" description="Helical" evidence="1">
    <location>
        <begin position="256"/>
        <end position="281"/>
    </location>
</feature>
<reference evidence="2 3" key="1">
    <citation type="journal article" date="2014" name="Int. J. Syst. Evol. Microbiol.">
        <title>Complete genome sequence of Corynebacterium casei LMG S-19264T (=DSM 44701T), isolated from a smear-ripened cheese.</title>
        <authorList>
            <consortium name="US DOE Joint Genome Institute (JGI-PGF)"/>
            <person name="Walter F."/>
            <person name="Albersmeier A."/>
            <person name="Kalinowski J."/>
            <person name="Ruckert C."/>
        </authorList>
    </citation>
    <scope>NUCLEOTIDE SEQUENCE [LARGE SCALE GENOMIC DNA]</scope>
    <source>
        <strain evidence="2 3">CGMCC 1.15358</strain>
    </source>
</reference>
<accession>A0A917DJ46</accession>
<sequence>MDAGLFRGRKNNMDEEQAESAFGFHGTWREFAPIAFTNLLLIIVTLGIYRFWAKARERRYLWSRTRFIDERLEWTGTGLELFLGGIVVLLAFVIPYIVMTQVSQAMIMRGQTAIGVALFVVPLLALFYLMGVARFRAIRYRLGRTNWRGIRGGSNDNGFRYGWSYMWKTTLGYLAFGLGVPWAMVSLWNERWRSMSFGPMDFTCSADFSPLMKRYLLFYFSPFLAILVAAAAMFAIALGFAVDFDGAGGFDPEEPPIGFVAAVVVALFLFYFVLGFIWLVYFAKFYRVVVGHMALGDLEFEFDARTKDWIKLGLGDVALVILTLGIGFVFLGYRHWKFFVTHMQAYGEVNVDDLTQSTTKRARHGEGLLDAFDMGAI</sequence>
<proteinExistence type="predicted"/>
<dbReference type="InterPro" id="IPR010295">
    <property type="entry name" value="DUF898"/>
</dbReference>
<dbReference type="EMBL" id="BMIO01000004">
    <property type="protein sequence ID" value="GGD41287.1"/>
    <property type="molecule type" value="Genomic_DNA"/>
</dbReference>
<keyword evidence="1" id="KW-0812">Transmembrane</keyword>
<feature type="transmembrane region" description="Helical" evidence="1">
    <location>
        <begin position="216"/>
        <end position="244"/>
    </location>
</feature>
<name>A0A917DJ46_9SPHN</name>
<protein>
    <submittedName>
        <fullName evidence="2">Membrane protein</fullName>
    </submittedName>
</protein>